<feature type="domain" description="EngB-type G" evidence="11">
    <location>
        <begin position="22"/>
        <end position="192"/>
    </location>
</feature>
<dbReference type="InterPro" id="IPR019987">
    <property type="entry name" value="GTP-bd_ribosome_bio_YsxC"/>
</dbReference>
<evidence type="ECO:0000256" key="4">
    <source>
        <dbReference type="ARBA" id="ARBA00022723"/>
    </source>
</evidence>
<dbReference type="PANTHER" id="PTHR11649:SF13">
    <property type="entry name" value="ENGB-TYPE G DOMAIN-CONTAINING PROTEIN"/>
    <property type="match status" value="1"/>
</dbReference>
<dbReference type="GO" id="GO:0046872">
    <property type="term" value="F:metal ion binding"/>
    <property type="evidence" value="ECO:0007669"/>
    <property type="project" value="UniProtKB-KW"/>
</dbReference>
<keyword evidence="6" id="KW-0460">Magnesium</keyword>
<evidence type="ECO:0000313" key="13">
    <source>
        <dbReference type="Proteomes" id="UP000177583"/>
    </source>
</evidence>
<reference evidence="12 13" key="1">
    <citation type="journal article" date="2016" name="Nat. Commun.">
        <title>Thousands of microbial genomes shed light on interconnected biogeochemical processes in an aquifer system.</title>
        <authorList>
            <person name="Anantharaman K."/>
            <person name="Brown C.T."/>
            <person name="Hug L.A."/>
            <person name="Sharon I."/>
            <person name="Castelle C.J."/>
            <person name="Probst A.J."/>
            <person name="Thomas B.C."/>
            <person name="Singh A."/>
            <person name="Wilkins M.J."/>
            <person name="Karaoz U."/>
            <person name="Brodie E.L."/>
            <person name="Williams K.H."/>
            <person name="Hubbard S.S."/>
            <person name="Banfield J.F."/>
        </authorList>
    </citation>
    <scope>NUCLEOTIDE SEQUENCE [LARGE SCALE GENOMIC DNA]</scope>
</reference>
<proteinExistence type="inferred from homology"/>
<evidence type="ECO:0000256" key="1">
    <source>
        <dbReference type="ARBA" id="ARBA00001946"/>
    </source>
</evidence>
<evidence type="ECO:0000256" key="6">
    <source>
        <dbReference type="ARBA" id="ARBA00022842"/>
    </source>
</evidence>
<keyword evidence="3 10" id="KW-0132">Cell division</keyword>
<keyword evidence="7 10" id="KW-0342">GTP-binding</keyword>
<comment type="cofactor">
    <cofactor evidence="1">
        <name>Mg(2+)</name>
        <dbReference type="ChEBI" id="CHEBI:18420"/>
    </cofactor>
</comment>
<dbReference type="GO" id="GO:0005525">
    <property type="term" value="F:GTP binding"/>
    <property type="evidence" value="ECO:0007669"/>
    <property type="project" value="UniProtKB-UniRule"/>
</dbReference>
<evidence type="ECO:0000256" key="9">
    <source>
        <dbReference type="ARBA" id="ARBA00023306"/>
    </source>
</evidence>
<dbReference type="GO" id="GO:0000917">
    <property type="term" value="P:division septum assembly"/>
    <property type="evidence" value="ECO:0007669"/>
    <property type="project" value="UniProtKB-KW"/>
</dbReference>
<evidence type="ECO:0000256" key="2">
    <source>
        <dbReference type="ARBA" id="ARBA00009638"/>
    </source>
</evidence>
<comment type="caution">
    <text evidence="12">The sequence shown here is derived from an EMBL/GenBank/DDBJ whole genome shotgun (WGS) entry which is preliminary data.</text>
</comment>
<evidence type="ECO:0000256" key="3">
    <source>
        <dbReference type="ARBA" id="ARBA00022618"/>
    </source>
</evidence>
<evidence type="ECO:0000256" key="7">
    <source>
        <dbReference type="ARBA" id="ARBA00023134"/>
    </source>
</evidence>
<evidence type="ECO:0000256" key="10">
    <source>
        <dbReference type="HAMAP-Rule" id="MF_00321"/>
    </source>
</evidence>
<evidence type="ECO:0000259" key="11">
    <source>
        <dbReference type="PROSITE" id="PS51706"/>
    </source>
</evidence>
<organism evidence="12 13">
    <name type="scientific">Candidatus Lambdaproteobacteria bacterium RIFOXYD2_FULL_56_26</name>
    <dbReference type="NCBI Taxonomy" id="1817773"/>
    <lineage>
        <taxon>Bacteria</taxon>
        <taxon>Pseudomonadati</taxon>
        <taxon>Pseudomonadota</taxon>
        <taxon>Candidatus Lambdaproteobacteria</taxon>
    </lineage>
</organism>
<keyword evidence="4" id="KW-0479">Metal-binding</keyword>
<dbReference type="GO" id="GO:0005829">
    <property type="term" value="C:cytosol"/>
    <property type="evidence" value="ECO:0007669"/>
    <property type="project" value="TreeGrafter"/>
</dbReference>
<evidence type="ECO:0000256" key="5">
    <source>
        <dbReference type="ARBA" id="ARBA00022741"/>
    </source>
</evidence>
<dbReference type="PROSITE" id="PS51706">
    <property type="entry name" value="G_ENGB"/>
    <property type="match status" value="1"/>
</dbReference>
<evidence type="ECO:0000256" key="8">
    <source>
        <dbReference type="ARBA" id="ARBA00023210"/>
    </source>
</evidence>
<dbReference type="HAMAP" id="MF_00321">
    <property type="entry name" value="GTPase_EngB"/>
    <property type="match status" value="1"/>
</dbReference>
<dbReference type="InterPro" id="IPR027417">
    <property type="entry name" value="P-loop_NTPase"/>
</dbReference>
<keyword evidence="8 10" id="KW-0717">Septation</keyword>
<name>A0A1F6H405_9PROT</name>
<dbReference type="Proteomes" id="UP000177583">
    <property type="component" value="Unassembled WGS sequence"/>
</dbReference>
<comment type="similarity">
    <text evidence="2 10">Belongs to the TRAFAC class TrmE-Era-EngA-EngB-Septin-like GTPase superfamily. EngB GTPase family.</text>
</comment>
<protein>
    <recommendedName>
        <fullName evidence="10">Probable GTP-binding protein EngB</fullName>
    </recommendedName>
</protein>
<keyword evidence="9 10" id="KW-0131">Cell cycle</keyword>
<sequence>MKITHAEYLKSFVDPSRIDLPPLPAFAFIGRSNVGKSSLINHLVARKGLVKTSGTPGKTQMINFFLVNQSFYFVDLPGYGFATAPKAVKDGWTKMIWEFLETYPLSMIFQILDIRHLPSKEDQEFFHALVRAELPLSLIGNKVDKLGKTGMESQAAVIKKALGFGSNLLLHSSLKKLGREEILAVIEPLLLPNEPRQDR</sequence>
<dbReference type="EMBL" id="MFNF01000001">
    <property type="protein sequence ID" value="OGH05060.1"/>
    <property type="molecule type" value="Genomic_DNA"/>
</dbReference>
<dbReference type="InterPro" id="IPR030393">
    <property type="entry name" value="G_ENGB_dom"/>
</dbReference>
<dbReference type="NCBIfam" id="TIGR03598">
    <property type="entry name" value="GTPase_YsxC"/>
    <property type="match status" value="1"/>
</dbReference>
<accession>A0A1F6H405</accession>
<dbReference type="InterPro" id="IPR006073">
    <property type="entry name" value="GTP-bd"/>
</dbReference>
<keyword evidence="5 10" id="KW-0547">Nucleotide-binding</keyword>
<dbReference type="Pfam" id="PF01926">
    <property type="entry name" value="MMR_HSR1"/>
    <property type="match status" value="1"/>
</dbReference>
<evidence type="ECO:0000313" key="12">
    <source>
        <dbReference type="EMBL" id="OGH05060.1"/>
    </source>
</evidence>
<dbReference type="AlphaFoldDB" id="A0A1F6H405"/>
<gene>
    <name evidence="10" type="primary">engB</name>
    <name evidence="12" type="ORF">A2557_08800</name>
</gene>
<dbReference type="Gene3D" id="3.40.50.300">
    <property type="entry name" value="P-loop containing nucleotide triphosphate hydrolases"/>
    <property type="match status" value="1"/>
</dbReference>
<comment type="function">
    <text evidence="10">Necessary for normal cell division and for the maintenance of normal septation.</text>
</comment>
<dbReference type="CDD" id="cd01876">
    <property type="entry name" value="YihA_EngB"/>
    <property type="match status" value="1"/>
</dbReference>
<dbReference type="SUPFAM" id="SSF52540">
    <property type="entry name" value="P-loop containing nucleoside triphosphate hydrolases"/>
    <property type="match status" value="1"/>
</dbReference>
<dbReference type="PANTHER" id="PTHR11649">
    <property type="entry name" value="MSS1/TRME-RELATED GTP-BINDING PROTEIN"/>
    <property type="match status" value="1"/>
</dbReference>